<dbReference type="EMBL" id="LR899014">
    <property type="protein sequence ID" value="CAD7093074.1"/>
    <property type="molecule type" value="Genomic_DNA"/>
</dbReference>
<evidence type="ECO:0000256" key="1">
    <source>
        <dbReference type="SAM" id="MobiDB-lite"/>
    </source>
</evidence>
<keyword evidence="3" id="KW-1185">Reference proteome</keyword>
<gene>
    <name evidence="2" type="ORF">HERILL_LOCUS15381</name>
</gene>
<dbReference type="AlphaFoldDB" id="A0A7R8V5Y6"/>
<accession>A0A7R8V5Y6</accession>
<organism evidence="2 3">
    <name type="scientific">Hermetia illucens</name>
    <name type="common">Black soldier fly</name>
    <dbReference type="NCBI Taxonomy" id="343691"/>
    <lineage>
        <taxon>Eukaryota</taxon>
        <taxon>Metazoa</taxon>
        <taxon>Ecdysozoa</taxon>
        <taxon>Arthropoda</taxon>
        <taxon>Hexapoda</taxon>
        <taxon>Insecta</taxon>
        <taxon>Pterygota</taxon>
        <taxon>Neoptera</taxon>
        <taxon>Endopterygota</taxon>
        <taxon>Diptera</taxon>
        <taxon>Brachycera</taxon>
        <taxon>Stratiomyomorpha</taxon>
        <taxon>Stratiomyidae</taxon>
        <taxon>Hermetiinae</taxon>
        <taxon>Hermetia</taxon>
    </lineage>
</organism>
<reference evidence="2 3" key="1">
    <citation type="submission" date="2020-11" db="EMBL/GenBank/DDBJ databases">
        <authorList>
            <person name="Wallbank WR R."/>
            <person name="Pardo Diaz C."/>
            <person name="Kozak K."/>
            <person name="Martin S."/>
            <person name="Jiggins C."/>
            <person name="Moest M."/>
            <person name="Warren A I."/>
            <person name="Generalovic N T."/>
            <person name="Byers J.R.P. K."/>
            <person name="Montejo-Kovacevich G."/>
            <person name="Yen C E."/>
        </authorList>
    </citation>
    <scope>NUCLEOTIDE SEQUENCE [LARGE SCALE GENOMIC DNA]</scope>
</reference>
<name>A0A7R8V5Y6_HERIL</name>
<protein>
    <submittedName>
        <fullName evidence="2">Uncharacterized protein</fullName>
    </submittedName>
</protein>
<proteinExistence type="predicted"/>
<feature type="compositionally biased region" description="Polar residues" evidence="1">
    <location>
        <begin position="107"/>
        <end position="125"/>
    </location>
</feature>
<evidence type="ECO:0000313" key="2">
    <source>
        <dbReference type="EMBL" id="CAD7093074.1"/>
    </source>
</evidence>
<dbReference type="InParanoid" id="A0A7R8V5Y6"/>
<dbReference type="Proteomes" id="UP000594454">
    <property type="component" value="Chromosome 6"/>
</dbReference>
<sequence>MCQSYRHAEEHQSRLQGIRSFSIQSAQFSSENQCDNEDEDQKTQRRIVVLSSCDVAANEEVSTSKASTSEIASTSGISFASLYEALKAVGPVKQGTPAKKSNRSRKPMQTTILTSPEVVSNLQQKADNRHKKTETHKQKDDARTNPVKQQKIVLQLHQRRISKSNQRLMKTWIPASFAAKN</sequence>
<evidence type="ECO:0000313" key="3">
    <source>
        <dbReference type="Proteomes" id="UP000594454"/>
    </source>
</evidence>
<feature type="region of interest" description="Disordered" evidence="1">
    <location>
        <begin position="90"/>
        <end position="148"/>
    </location>
</feature>